<evidence type="ECO:0000256" key="1">
    <source>
        <dbReference type="SAM" id="MobiDB-lite"/>
    </source>
</evidence>
<evidence type="ECO:0000313" key="2">
    <source>
        <dbReference type="EMBL" id="KAK9043096.1"/>
    </source>
</evidence>
<keyword evidence="3" id="KW-1185">Reference proteome</keyword>
<name>A0ABR2U057_9ROSI</name>
<sequence>MQKGLRRDGFSVYGYKLMVKKAYQTSRGVDGAREREDSSECSSRKVRNGDDMGQSSLNEKDVDKQDGGSTEQEACVFKSHENENTTPEHDSMKAGEGEERIQSLGQKDVHLKAQKFEENLGWSNKHEADLQDRVLSSSDIKNMDKSLRRKQGSQSLQNSELSGRSLSDSDLRNKWERARKEARETLELGENMVPWSKATKWKQ</sequence>
<gene>
    <name evidence="2" type="ORF">V6N11_071447</name>
</gene>
<feature type="compositionally biased region" description="Basic and acidic residues" evidence="1">
    <location>
        <begin position="167"/>
        <end position="186"/>
    </location>
</feature>
<organism evidence="2 3">
    <name type="scientific">Hibiscus sabdariffa</name>
    <name type="common">roselle</name>
    <dbReference type="NCBI Taxonomy" id="183260"/>
    <lineage>
        <taxon>Eukaryota</taxon>
        <taxon>Viridiplantae</taxon>
        <taxon>Streptophyta</taxon>
        <taxon>Embryophyta</taxon>
        <taxon>Tracheophyta</taxon>
        <taxon>Spermatophyta</taxon>
        <taxon>Magnoliopsida</taxon>
        <taxon>eudicotyledons</taxon>
        <taxon>Gunneridae</taxon>
        <taxon>Pentapetalae</taxon>
        <taxon>rosids</taxon>
        <taxon>malvids</taxon>
        <taxon>Malvales</taxon>
        <taxon>Malvaceae</taxon>
        <taxon>Malvoideae</taxon>
        <taxon>Hibiscus</taxon>
    </lineage>
</organism>
<dbReference type="EMBL" id="JBBPBN010000003">
    <property type="protein sequence ID" value="KAK9043096.1"/>
    <property type="molecule type" value="Genomic_DNA"/>
</dbReference>
<feature type="region of interest" description="Disordered" evidence="1">
    <location>
        <begin position="133"/>
        <end position="203"/>
    </location>
</feature>
<dbReference type="Proteomes" id="UP001396334">
    <property type="component" value="Unassembled WGS sequence"/>
</dbReference>
<evidence type="ECO:0000313" key="3">
    <source>
        <dbReference type="Proteomes" id="UP001396334"/>
    </source>
</evidence>
<protein>
    <submittedName>
        <fullName evidence="2">Uncharacterized protein</fullName>
    </submittedName>
</protein>
<accession>A0ABR2U057</accession>
<comment type="caution">
    <text evidence="2">The sequence shown here is derived from an EMBL/GenBank/DDBJ whole genome shotgun (WGS) entry which is preliminary data.</text>
</comment>
<feature type="region of interest" description="Disordered" evidence="1">
    <location>
        <begin position="24"/>
        <end position="110"/>
    </location>
</feature>
<feature type="compositionally biased region" description="Basic and acidic residues" evidence="1">
    <location>
        <begin position="78"/>
        <end position="110"/>
    </location>
</feature>
<proteinExistence type="predicted"/>
<reference evidence="2 3" key="1">
    <citation type="journal article" date="2024" name="G3 (Bethesda)">
        <title>Genome assembly of Hibiscus sabdariffa L. provides insights into metabolisms of medicinal natural products.</title>
        <authorList>
            <person name="Kim T."/>
        </authorList>
    </citation>
    <scope>NUCLEOTIDE SEQUENCE [LARGE SCALE GENOMIC DNA]</scope>
    <source>
        <strain evidence="2">TK-2024</strain>
        <tissue evidence="2">Old leaves</tissue>
    </source>
</reference>